<keyword evidence="3" id="KW-1185">Reference proteome</keyword>
<dbReference type="EMBL" id="CP041666">
    <property type="protein sequence ID" value="QDP41799.1"/>
    <property type="molecule type" value="Genomic_DNA"/>
</dbReference>
<dbReference type="Pfam" id="PF00903">
    <property type="entry name" value="Glyoxalase"/>
    <property type="match status" value="2"/>
</dbReference>
<dbReference type="InterPro" id="IPR029068">
    <property type="entry name" value="Glyas_Bleomycin-R_OHBP_Dase"/>
</dbReference>
<accession>A0A516KK76</accession>
<evidence type="ECO:0000313" key="3">
    <source>
        <dbReference type="Proteomes" id="UP000315215"/>
    </source>
</evidence>
<proteinExistence type="predicted"/>
<protein>
    <submittedName>
        <fullName evidence="2">Ring-cleaving dioxygenase</fullName>
    </submittedName>
</protein>
<dbReference type="PROSITE" id="PS51819">
    <property type="entry name" value="VOC"/>
    <property type="match status" value="2"/>
</dbReference>
<dbReference type="Gene3D" id="3.10.180.10">
    <property type="entry name" value="2,3-Dihydroxybiphenyl 1,2-Dioxygenase, domain 1"/>
    <property type="match status" value="2"/>
</dbReference>
<dbReference type="KEGG" id="aqt:FN924_17445"/>
<reference evidence="2 3" key="1">
    <citation type="submission" date="2019-07" db="EMBL/GenBank/DDBJ databases">
        <authorList>
            <person name="Li J."/>
        </authorList>
    </citation>
    <scope>NUCLEOTIDE SEQUENCE [LARGE SCALE GENOMIC DNA]</scope>
    <source>
        <strain evidence="2 3">TKL69</strain>
    </source>
</reference>
<dbReference type="PANTHER" id="PTHR36110:SF4">
    <property type="entry name" value="RING-CLEAVING DIOXYGENASE MHQA-RELATED"/>
    <property type="match status" value="1"/>
</dbReference>
<gene>
    <name evidence="2" type="ORF">FN924_17445</name>
</gene>
<dbReference type="InterPro" id="IPR052537">
    <property type="entry name" value="Extradiol_RC_dioxygenase"/>
</dbReference>
<dbReference type="SUPFAM" id="SSF54593">
    <property type="entry name" value="Glyoxalase/Bleomycin resistance protein/Dihydroxybiphenyl dioxygenase"/>
    <property type="match status" value="1"/>
</dbReference>
<name>A0A516KK76_9BACI</name>
<evidence type="ECO:0000259" key="1">
    <source>
        <dbReference type="PROSITE" id="PS51819"/>
    </source>
</evidence>
<feature type="domain" description="VOC" evidence="1">
    <location>
        <begin position="156"/>
        <end position="282"/>
    </location>
</feature>
<dbReference type="RefSeq" id="WP_143896697.1">
    <property type="nucleotide sequence ID" value="NZ_CP041666.1"/>
</dbReference>
<dbReference type="AlphaFoldDB" id="A0A516KK76"/>
<evidence type="ECO:0000313" key="2">
    <source>
        <dbReference type="EMBL" id="QDP41799.1"/>
    </source>
</evidence>
<sequence length="324" mass="36250">MQIKGIHHVSAITAKAKENYDFYTKDLGLRLVKKSVNQDDTSMYHLFYADEIGNPGTDLTFFEIKRAGHTYEGNNSISATYLRVANDEALKYWKNRLEELHINHAGISEQFGRNILPFRDHEGQRLVLVSDETNQGVAGGIPWKKSPVPQDKGITGLGPVKLTVPVAEKTIDVLKDLLGFEEVGTYPSTIHGQRDIVVLQVGEGGTGAEIQVEERTDLPPERPGRGSVHHVALRVEDKAELEEWVKKVKERRFPNSGLVDRYYFQSLYFREPNGILIELATDGPGFATDEDPEHLGEAVALPPFLEGNREEIEAHLTPLDTTVK</sequence>
<dbReference type="InterPro" id="IPR004360">
    <property type="entry name" value="Glyas_Fos-R_dOase_dom"/>
</dbReference>
<dbReference type="Proteomes" id="UP000315215">
    <property type="component" value="Chromosome"/>
</dbReference>
<dbReference type="InterPro" id="IPR037523">
    <property type="entry name" value="VOC_core"/>
</dbReference>
<keyword evidence="2" id="KW-0560">Oxidoreductase</keyword>
<dbReference type="CDD" id="cd08347">
    <property type="entry name" value="PcpA_C_like"/>
    <property type="match status" value="1"/>
</dbReference>
<dbReference type="OrthoDB" id="9785698at2"/>
<feature type="domain" description="VOC" evidence="1">
    <location>
        <begin position="5"/>
        <end position="131"/>
    </location>
</feature>
<keyword evidence="2" id="KW-0223">Dioxygenase</keyword>
<dbReference type="GO" id="GO:0051213">
    <property type="term" value="F:dioxygenase activity"/>
    <property type="evidence" value="ECO:0007669"/>
    <property type="project" value="UniProtKB-KW"/>
</dbReference>
<organism evidence="2 3">
    <name type="scientific">Radiobacillus deserti</name>
    <dbReference type="NCBI Taxonomy" id="2594883"/>
    <lineage>
        <taxon>Bacteria</taxon>
        <taxon>Bacillati</taxon>
        <taxon>Bacillota</taxon>
        <taxon>Bacilli</taxon>
        <taxon>Bacillales</taxon>
        <taxon>Bacillaceae</taxon>
        <taxon>Radiobacillus</taxon>
    </lineage>
</organism>
<dbReference type="PANTHER" id="PTHR36110">
    <property type="entry name" value="RING-CLEAVING DIOXYGENASE MHQE-RELATED"/>
    <property type="match status" value="1"/>
</dbReference>